<gene>
    <name evidence="3" type="ORF">CK503_01900</name>
</gene>
<dbReference type="InterPro" id="IPR011053">
    <property type="entry name" value="Single_hybrid_motif"/>
</dbReference>
<dbReference type="FunFam" id="2.40.50.100:FF:000003">
    <property type="entry name" value="Acetyl-CoA carboxylase biotin carboxyl carrier protein"/>
    <property type="match status" value="1"/>
</dbReference>
<dbReference type="Gene3D" id="2.40.50.100">
    <property type="match status" value="1"/>
</dbReference>
<evidence type="ECO:0000313" key="3">
    <source>
        <dbReference type="EMBL" id="PAU95834.1"/>
    </source>
</evidence>
<evidence type="ECO:0000313" key="4">
    <source>
        <dbReference type="Proteomes" id="UP000218831"/>
    </source>
</evidence>
<dbReference type="PROSITE" id="PS00188">
    <property type="entry name" value="BIOTIN"/>
    <property type="match status" value="1"/>
</dbReference>
<accession>A0A2A2GFR6</accession>
<organism evidence="3 4">
    <name type="scientific">Fodinibius salipaludis</name>
    <dbReference type="NCBI Taxonomy" id="2032627"/>
    <lineage>
        <taxon>Bacteria</taxon>
        <taxon>Pseudomonadati</taxon>
        <taxon>Balneolota</taxon>
        <taxon>Balneolia</taxon>
        <taxon>Balneolales</taxon>
        <taxon>Balneolaceae</taxon>
        <taxon>Fodinibius</taxon>
    </lineage>
</organism>
<dbReference type="RefSeq" id="WP_095605078.1">
    <property type="nucleotide sequence ID" value="NZ_NSKE01000001.1"/>
</dbReference>
<protein>
    <submittedName>
        <fullName evidence="3">Acetyl-CoA carboxylase biotin carboxyl carrier protein subunit</fullName>
    </submittedName>
</protein>
<comment type="caution">
    <text evidence="3">The sequence shown here is derived from an EMBL/GenBank/DDBJ whole genome shotgun (WGS) entry which is preliminary data.</text>
</comment>
<feature type="domain" description="Lipoyl-binding" evidence="2">
    <location>
        <begin position="89"/>
        <end position="166"/>
    </location>
</feature>
<proteinExistence type="predicted"/>
<dbReference type="OrthoDB" id="9812676at2"/>
<dbReference type="EMBL" id="NSKE01000001">
    <property type="protein sequence ID" value="PAU95834.1"/>
    <property type="molecule type" value="Genomic_DNA"/>
</dbReference>
<dbReference type="Proteomes" id="UP000218831">
    <property type="component" value="Unassembled WGS sequence"/>
</dbReference>
<evidence type="ECO:0000256" key="1">
    <source>
        <dbReference type="ARBA" id="ARBA00023267"/>
    </source>
</evidence>
<dbReference type="InterPro" id="IPR000089">
    <property type="entry name" value="Biotin_lipoyl"/>
</dbReference>
<evidence type="ECO:0000259" key="2">
    <source>
        <dbReference type="PROSITE" id="PS50968"/>
    </source>
</evidence>
<dbReference type="PANTHER" id="PTHR45266:SF3">
    <property type="entry name" value="OXALOACETATE DECARBOXYLASE ALPHA CHAIN"/>
    <property type="match status" value="1"/>
</dbReference>
<dbReference type="AlphaFoldDB" id="A0A2A2GFR6"/>
<dbReference type="Pfam" id="PF00364">
    <property type="entry name" value="Biotin_lipoyl"/>
    <property type="match status" value="1"/>
</dbReference>
<dbReference type="CDD" id="cd06850">
    <property type="entry name" value="biotinyl_domain"/>
    <property type="match status" value="1"/>
</dbReference>
<dbReference type="PANTHER" id="PTHR45266">
    <property type="entry name" value="OXALOACETATE DECARBOXYLASE ALPHA CHAIN"/>
    <property type="match status" value="1"/>
</dbReference>
<sequence length="169" mass="18935">MKFEAVFDETTTELEIVEDANQVTFDDDTQSYELHRQENGRYLLRMGTKLYKIDNVSYDKHTITFTLNGNWHSVDIRNEQDLLLDRMGFKTAGEIGEGELNAPMPGKILEVLVEEGDEVELGDPVAILEAMKMENELKAPIKGVISSIAVEKGDSLEKDALILEIEASG</sequence>
<keyword evidence="1" id="KW-0092">Biotin</keyword>
<dbReference type="InterPro" id="IPR001882">
    <property type="entry name" value="Biotin_BS"/>
</dbReference>
<name>A0A2A2GFR6_9BACT</name>
<keyword evidence="4" id="KW-1185">Reference proteome</keyword>
<dbReference type="PROSITE" id="PS50968">
    <property type="entry name" value="BIOTINYL_LIPOYL"/>
    <property type="match status" value="1"/>
</dbReference>
<reference evidence="3 4" key="1">
    <citation type="submission" date="2017-08" db="EMBL/GenBank/DDBJ databases">
        <title>Aliifodinibius alkalisoli sp. nov., isolated from saline alkaline soil.</title>
        <authorList>
            <person name="Liu D."/>
            <person name="Zhang G."/>
        </authorList>
    </citation>
    <scope>NUCLEOTIDE SEQUENCE [LARGE SCALE GENOMIC DNA]</scope>
    <source>
        <strain evidence="3 4">WN023</strain>
    </source>
</reference>
<dbReference type="SUPFAM" id="SSF51230">
    <property type="entry name" value="Single hybrid motif"/>
    <property type="match status" value="1"/>
</dbReference>
<dbReference type="InterPro" id="IPR050709">
    <property type="entry name" value="Biotin_Carboxyl_Carrier/Decarb"/>
</dbReference>